<dbReference type="Proteomes" id="UP000034705">
    <property type="component" value="Unassembled WGS sequence"/>
</dbReference>
<dbReference type="AlphaFoldDB" id="A0A0G1PDI4"/>
<accession>A0A0G1PDI4</accession>
<protein>
    <recommendedName>
        <fullName evidence="3">BppU N-terminal domain-containing protein</fullName>
    </recommendedName>
</protein>
<evidence type="ECO:0008006" key="3">
    <source>
        <dbReference type="Google" id="ProtNLM"/>
    </source>
</evidence>
<proteinExistence type="predicted"/>
<dbReference type="EMBL" id="LCMG01000033">
    <property type="protein sequence ID" value="KKU30859.1"/>
    <property type="molecule type" value="Genomic_DNA"/>
</dbReference>
<reference evidence="1 2" key="1">
    <citation type="journal article" date="2015" name="Nature">
        <title>rRNA introns, odd ribosomes, and small enigmatic genomes across a large radiation of phyla.</title>
        <authorList>
            <person name="Brown C.T."/>
            <person name="Hug L.A."/>
            <person name="Thomas B.C."/>
            <person name="Sharon I."/>
            <person name="Castelle C.J."/>
            <person name="Singh A."/>
            <person name="Wilkins M.J."/>
            <person name="Williams K.H."/>
            <person name="Banfield J.F."/>
        </authorList>
    </citation>
    <scope>NUCLEOTIDE SEQUENCE [LARGE SCALE GENOMIC DNA]</scope>
</reference>
<evidence type="ECO:0000313" key="1">
    <source>
        <dbReference type="EMBL" id="KKU30859.1"/>
    </source>
</evidence>
<sequence>MEDLSRAAILDAKILRNSKFDYKFVVTRNDTGAAYSLAGKTLKCEIKKKGQDSAVSVKTLNSGTEMIIGGVSSNEITFDFIADIAADTYVWDCDIIEDSYTIYRGDLVVLQDVTNG</sequence>
<gene>
    <name evidence="1" type="ORF">UX45_C0033G0008</name>
</gene>
<organism evidence="1 2">
    <name type="scientific">Candidatus Uhrbacteria bacterium GW2011_GWF2_46_218</name>
    <dbReference type="NCBI Taxonomy" id="1619001"/>
    <lineage>
        <taxon>Bacteria</taxon>
        <taxon>Candidatus Uhriibacteriota</taxon>
    </lineage>
</organism>
<name>A0A0G1PDI4_9BACT</name>
<evidence type="ECO:0000313" key="2">
    <source>
        <dbReference type="Proteomes" id="UP000034705"/>
    </source>
</evidence>
<comment type="caution">
    <text evidence="1">The sequence shown here is derived from an EMBL/GenBank/DDBJ whole genome shotgun (WGS) entry which is preliminary data.</text>
</comment>